<feature type="domain" description="MacB-like periplasmic core" evidence="9">
    <location>
        <begin position="30"/>
        <end position="240"/>
    </location>
</feature>
<keyword evidence="5 7" id="KW-0472">Membrane</keyword>
<feature type="transmembrane region" description="Helical" evidence="7">
    <location>
        <begin position="363"/>
        <end position="385"/>
    </location>
</feature>
<dbReference type="PANTHER" id="PTHR30572:SF4">
    <property type="entry name" value="ABC TRANSPORTER PERMEASE YTRF"/>
    <property type="match status" value="1"/>
</dbReference>
<organism evidence="10 11">
    <name type="scientific">Microbacterium rhizosphaerae</name>
    <dbReference type="NCBI Taxonomy" id="1678237"/>
    <lineage>
        <taxon>Bacteria</taxon>
        <taxon>Bacillati</taxon>
        <taxon>Actinomycetota</taxon>
        <taxon>Actinomycetes</taxon>
        <taxon>Micrococcales</taxon>
        <taxon>Microbacteriaceae</taxon>
        <taxon>Microbacterium</taxon>
    </lineage>
</organism>
<evidence type="ECO:0000259" key="9">
    <source>
        <dbReference type="Pfam" id="PF12704"/>
    </source>
</evidence>
<evidence type="ECO:0000256" key="5">
    <source>
        <dbReference type="ARBA" id="ARBA00023136"/>
    </source>
</evidence>
<dbReference type="Proteomes" id="UP001323798">
    <property type="component" value="Chromosome"/>
</dbReference>
<evidence type="ECO:0000256" key="6">
    <source>
        <dbReference type="ARBA" id="ARBA00038076"/>
    </source>
</evidence>
<comment type="similarity">
    <text evidence="6">Belongs to the ABC-4 integral membrane protein family.</text>
</comment>
<feature type="transmembrane region" description="Helical" evidence="7">
    <location>
        <begin position="276"/>
        <end position="301"/>
    </location>
</feature>
<dbReference type="Pfam" id="PF02687">
    <property type="entry name" value="FtsX"/>
    <property type="match status" value="1"/>
</dbReference>
<dbReference type="InterPro" id="IPR003838">
    <property type="entry name" value="ABC3_permease_C"/>
</dbReference>
<evidence type="ECO:0000256" key="4">
    <source>
        <dbReference type="ARBA" id="ARBA00022989"/>
    </source>
</evidence>
<keyword evidence="2" id="KW-1003">Cell membrane</keyword>
<dbReference type="InterPro" id="IPR050250">
    <property type="entry name" value="Macrolide_Exporter_MacB"/>
</dbReference>
<keyword evidence="11" id="KW-1185">Reference proteome</keyword>
<dbReference type="RefSeq" id="WP_320941046.1">
    <property type="nucleotide sequence ID" value="NZ_BAABEU010000010.1"/>
</dbReference>
<keyword evidence="4 7" id="KW-1133">Transmembrane helix</keyword>
<evidence type="ECO:0000313" key="11">
    <source>
        <dbReference type="Proteomes" id="UP001323798"/>
    </source>
</evidence>
<comment type="subcellular location">
    <subcellularLocation>
        <location evidence="1">Cell membrane</location>
        <topology evidence="1">Multi-pass membrane protein</topology>
    </subcellularLocation>
</comment>
<name>A0ABZ0SJF1_9MICO</name>
<reference evidence="10 11" key="1">
    <citation type="submission" date="2023-11" db="EMBL/GenBank/DDBJ databases">
        <title>Genome sequence of Microbacterium rhizosphaerae KACC 19337.</title>
        <authorList>
            <person name="Choi H."/>
            <person name="Kim S."/>
            <person name="Kim Y."/>
            <person name="Kwon S.-W."/>
            <person name="Heo J."/>
        </authorList>
    </citation>
    <scope>NUCLEOTIDE SEQUENCE [LARGE SCALE GENOMIC DNA]</scope>
    <source>
        <strain evidence="10 11">KACC 19337</strain>
    </source>
</reference>
<evidence type="ECO:0000256" key="2">
    <source>
        <dbReference type="ARBA" id="ARBA00022475"/>
    </source>
</evidence>
<sequence length="400" mass="40368">MSAESPRSVLRVSDAVAAGLIGMRARKARSILSVVGIAVAVASLVCVTGLAASAQAALIDQLGRDGNLLTVAAGQTFSGNPTPLPPTAAAMIRAIPPVSSVVQVGSVPGATVRRTAAIPALQTNGISVLAADPALLDVITAPVIAGHYLDPVGQTYPEVVLGYSAAQNLGVDRIDAETSVVIDGSTWPVVGILAPSSLAPEIDDSALVSFPIAQRLLRFDGAATRIYLRADPDEVAAVAAILPFTASPQQPEAVAVRRPSAILIARIAAKDAFTGLFIALAGVVLLVGGLSIANVMVVSVIERRSEIGLRRALGARSRHIATQFLAESTLLALGGGVAGAVLGAGITAAVASVQREVVVLPPLALAAALTASMVVGIAAGVYPAIRAARLPPAEALRAPE</sequence>
<dbReference type="PANTHER" id="PTHR30572">
    <property type="entry name" value="MEMBRANE COMPONENT OF TRANSPORTER-RELATED"/>
    <property type="match status" value="1"/>
</dbReference>
<protein>
    <submittedName>
        <fullName evidence="10">FtsX-like permease family protein</fullName>
    </submittedName>
</protein>
<dbReference type="InterPro" id="IPR025857">
    <property type="entry name" value="MacB_PCD"/>
</dbReference>
<dbReference type="EMBL" id="CP139368">
    <property type="protein sequence ID" value="WPR88326.1"/>
    <property type="molecule type" value="Genomic_DNA"/>
</dbReference>
<evidence type="ECO:0000256" key="7">
    <source>
        <dbReference type="SAM" id="Phobius"/>
    </source>
</evidence>
<dbReference type="Pfam" id="PF12704">
    <property type="entry name" value="MacB_PCD"/>
    <property type="match status" value="1"/>
</dbReference>
<evidence type="ECO:0000256" key="3">
    <source>
        <dbReference type="ARBA" id="ARBA00022692"/>
    </source>
</evidence>
<evidence type="ECO:0000259" key="8">
    <source>
        <dbReference type="Pfam" id="PF02687"/>
    </source>
</evidence>
<keyword evidence="3 7" id="KW-0812">Transmembrane</keyword>
<feature type="transmembrane region" description="Helical" evidence="7">
    <location>
        <begin position="330"/>
        <end position="351"/>
    </location>
</feature>
<evidence type="ECO:0000313" key="10">
    <source>
        <dbReference type="EMBL" id="WPR88326.1"/>
    </source>
</evidence>
<accession>A0ABZ0SJF1</accession>
<gene>
    <name evidence="10" type="ORF">SM116_11085</name>
</gene>
<feature type="domain" description="ABC3 transporter permease C-terminal" evidence="8">
    <location>
        <begin position="279"/>
        <end position="392"/>
    </location>
</feature>
<evidence type="ECO:0000256" key="1">
    <source>
        <dbReference type="ARBA" id="ARBA00004651"/>
    </source>
</evidence>
<proteinExistence type="inferred from homology"/>
<feature type="transmembrane region" description="Helical" evidence="7">
    <location>
        <begin position="31"/>
        <end position="52"/>
    </location>
</feature>